<evidence type="ECO:0000313" key="10">
    <source>
        <dbReference type="EMBL" id="KAG5670782.1"/>
    </source>
</evidence>
<dbReference type="Gene3D" id="3.40.50.300">
    <property type="entry name" value="P-loop containing nucleotide triphosphate hydrolases"/>
    <property type="match status" value="1"/>
</dbReference>
<keyword evidence="5" id="KW-0342">GTP-binding</keyword>
<comment type="function">
    <text evidence="6">One of the essential components for the initiation of protein synthesis. Protects formylmethionyl-tRNA from spontaneous hydrolysis and promotes its binding to the 30S ribosomal subunits. Also involved in the hydrolysis of GTP during the formation of the 70S ribosomal complex.</text>
</comment>
<sequence length="700" mass="79011">MASRAIKFGYSLYKSAQFLPIHHRMFANSFVLSHKLNFHTTAIVDKKRKTKEEKNQVIEYAPKKKKNEGLDIVDVWRNMTVKELSESMNRNIEDVQEAMLYIKDAPDIHPKTRIEDMNVIKDIVKKCGVKMKIISAPKKEDDKDEHKDKDVYKRPPASPELLKPRPPVVTVMGHIDHGKTTLLDSLRHTSVAAGEAGGITQHIGAFTVELENGERVTFLDTPGHAAFAAMRSRGAHLTDIIVLVVAADDGVMEQTKEVINLSKTCNVPLIVAINKIDKPNVDPEMTKRSLAQAGINLEGYGGDTQYVLVSAKEGTNLNELAETVSTQATLMGLKADYTGPVEGVVVESKNDAKRGKLSTAIITRGTLRRGAILVSGQAHAKVRALFDHAGQPMDKVEPGMPVEILGWRELPFAGDEIIEVESEKRAHSVLHYRHLQAQHEKAEQDLEHIRQKQMEHDEKYRQEREKRRKIGRFKVRRQGPRPKEIIDDDTTPRVNIIIKGDVHGSVEAILDVLETYHEHDRVRLDIVHYGVGDVTENDLELAKAFNAIIYAFSVNSTNKSLPKNVKIHQVDIIYRLIEHLKNEINEKLPMLDVEEIVGEANVLQVFEVTENKKKVTVLGCRCTKGMLKKNLKYRVLRFGEQLYEGHLDSMRHLKNEVDTIKTSIECGLRLNDFDIDAQAGDTVVCYTMVKKAQESEWSPF</sequence>
<dbReference type="PROSITE" id="PS51722">
    <property type="entry name" value="G_TR_2"/>
    <property type="match status" value="1"/>
</dbReference>
<dbReference type="InterPro" id="IPR027417">
    <property type="entry name" value="P-loop_NTPase"/>
</dbReference>
<evidence type="ECO:0000256" key="2">
    <source>
        <dbReference type="ARBA" id="ARBA00022540"/>
    </source>
</evidence>
<evidence type="ECO:0000313" key="11">
    <source>
        <dbReference type="Proteomes" id="UP001107558"/>
    </source>
</evidence>
<feature type="compositionally biased region" description="Basic and acidic residues" evidence="8">
    <location>
        <begin position="137"/>
        <end position="153"/>
    </location>
</feature>
<dbReference type="InterPro" id="IPR005225">
    <property type="entry name" value="Small_GTP-bd"/>
</dbReference>
<dbReference type="EMBL" id="JADBJN010000003">
    <property type="protein sequence ID" value="KAG5670782.1"/>
    <property type="molecule type" value="Genomic_DNA"/>
</dbReference>
<proteinExistence type="inferred from homology"/>
<dbReference type="Pfam" id="PF22042">
    <property type="entry name" value="EF-G_D2"/>
    <property type="match status" value="1"/>
</dbReference>
<dbReference type="InterPro" id="IPR015760">
    <property type="entry name" value="TIF_IF2"/>
</dbReference>
<dbReference type="AlphaFoldDB" id="A0A9J6BN00"/>
<dbReference type="FunFam" id="3.40.50.300:FF:000019">
    <property type="entry name" value="Translation initiation factor IF-2"/>
    <property type="match status" value="1"/>
</dbReference>
<dbReference type="Gene3D" id="2.40.30.10">
    <property type="entry name" value="Translation factors"/>
    <property type="match status" value="2"/>
</dbReference>
<evidence type="ECO:0000256" key="8">
    <source>
        <dbReference type="SAM" id="MobiDB-lite"/>
    </source>
</evidence>
<name>A0A9J6BN00_POLVA</name>
<dbReference type="OrthoDB" id="361630at2759"/>
<dbReference type="Pfam" id="PF11987">
    <property type="entry name" value="IF-2"/>
    <property type="match status" value="1"/>
</dbReference>
<dbReference type="InterPro" id="IPR044145">
    <property type="entry name" value="IF2_II"/>
</dbReference>
<evidence type="ECO:0000256" key="6">
    <source>
        <dbReference type="ARBA" id="ARBA00025162"/>
    </source>
</evidence>
<evidence type="ECO:0000256" key="4">
    <source>
        <dbReference type="ARBA" id="ARBA00022917"/>
    </source>
</evidence>
<keyword evidence="4" id="KW-0648">Protein biosynthesis</keyword>
<dbReference type="GO" id="GO:0003743">
    <property type="term" value="F:translation initiation factor activity"/>
    <property type="evidence" value="ECO:0007669"/>
    <property type="project" value="UniProtKB-KW"/>
</dbReference>
<dbReference type="Proteomes" id="UP001107558">
    <property type="component" value="Chromosome 3"/>
</dbReference>
<organism evidence="10 11">
    <name type="scientific">Polypedilum vanderplanki</name>
    <name type="common">Sleeping chironomid midge</name>
    <dbReference type="NCBI Taxonomy" id="319348"/>
    <lineage>
        <taxon>Eukaryota</taxon>
        <taxon>Metazoa</taxon>
        <taxon>Ecdysozoa</taxon>
        <taxon>Arthropoda</taxon>
        <taxon>Hexapoda</taxon>
        <taxon>Insecta</taxon>
        <taxon>Pterygota</taxon>
        <taxon>Neoptera</taxon>
        <taxon>Endopterygota</taxon>
        <taxon>Diptera</taxon>
        <taxon>Nematocera</taxon>
        <taxon>Chironomoidea</taxon>
        <taxon>Chironomidae</taxon>
        <taxon>Chironominae</taxon>
        <taxon>Polypedilum</taxon>
        <taxon>Polypedilum</taxon>
    </lineage>
</organism>
<evidence type="ECO:0000256" key="7">
    <source>
        <dbReference type="SAM" id="Coils"/>
    </source>
</evidence>
<dbReference type="CDD" id="cd01887">
    <property type="entry name" value="IF2_eIF5B"/>
    <property type="match status" value="1"/>
</dbReference>
<comment type="caution">
    <text evidence="10">The sequence shown here is derived from an EMBL/GenBank/DDBJ whole genome shotgun (WGS) entry which is preliminary data.</text>
</comment>
<dbReference type="Pfam" id="PF00009">
    <property type="entry name" value="GTP_EFTU"/>
    <property type="match status" value="1"/>
</dbReference>
<dbReference type="FunFam" id="2.40.30.10:FF:000007">
    <property type="entry name" value="Translation initiation factor IF-2"/>
    <property type="match status" value="1"/>
</dbReference>
<protein>
    <recommendedName>
        <fullName evidence="9">Tr-type G domain-containing protein</fullName>
    </recommendedName>
</protein>
<dbReference type="GO" id="GO:0005737">
    <property type="term" value="C:cytoplasm"/>
    <property type="evidence" value="ECO:0007669"/>
    <property type="project" value="TreeGrafter"/>
</dbReference>
<feature type="region of interest" description="Disordered" evidence="8">
    <location>
        <begin position="135"/>
        <end position="165"/>
    </location>
</feature>
<dbReference type="InterPro" id="IPR036925">
    <property type="entry name" value="TIF_IF2_dom3_sf"/>
</dbReference>
<dbReference type="NCBIfam" id="TIGR00231">
    <property type="entry name" value="small_GTP"/>
    <property type="match status" value="1"/>
</dbReference>
<feature type="coiled-coil region" evidence="7">
    <location>
        <begin position="432"/>
        <end position="459"/>
    </location>
</feature>
<dbReference type="InterPro" id="IPR023115">
    <property type="entry name" value="TIF_IF2_dom3"/>
</dbReference>
<dbReference type="PANTHER" id="PTHR43381">
    <property type="entry name" value="TRANSLATION INITIATION FACTOR IF-2-RELATED"/>
    <property type="match status" value="1"/>
</dbReference>
<dbReference type="CDD" id="cd03692">
    <property type="entry name" value="mtIF2_IVc"/>
    <property type="match status" value="1"/>
</dbReference>
<comment type="similarity">
    <text evidence="1">Belongs to the TRAFAC class translation factor GTPase superfamily. Classic translation factor GTPase family. IF-2 subfamily.</text>
</comment>
<dbReference type="InterPro" id="IPR053905">
    <property type="entry name" value="EF-G-like_DII"/>
</dbReference>
<dbReference type="FunFam" id="2.40.30.10:FF:000008">
    <property type="entry name" value="Translation initiation factor IF-2"/>
    <property type="match status" value="1"/>
</dbReference>
<dbReference type="InterPro" id="IPR009000">
    <property type="entry name" value="Transl_B-barrel_sf"/>
</dbReference>
<dbReference type="InterPro" id="IPR000795">
    <property type="entry name" value="T_Tr_GTP-bd_dom"/>
</dbReference>
<dbReference type="SUPFAM" id="SSF50447">
    <property type="entry name" value="Translation proteins"/>
    <property type="match status" value="2"/>
</dbReference>
<dbReference type="CDD" id="cd03702">
    <property type="entry name" value="IF2_mtIF2_II"/>
    <property type="match status" value="1"/>
</dbReference>
<dbReference type="FunFam" id="3.40.50.10050:FF:000001">
    <property type="entry name" value="Translation initiation factor IF-2"/>
    <property type="match status" value="1"/>
</dbReference>
<dbReference type="SUPFAM" id="SSF52156">
    <property type="entry name" value="Initiation factor IF2/eIF5b, domain 3"/>
    <property type="match status" value="1"/>
</dbReference>
<dbReference type="GO" id="GO:0005525">
    <property type="term" value="F:GTP binding"/>
    <property type="evidence" value="ECO:0007669"/>
    <property type="project" value="UniProtKB-KW"/>
</dbReference>
<evidence type="ECO:0000256" key="3">
    <source>
        <dbReference type="ARBA" id="ARBA00022741"/>
    </source>
</evidence>
<dbReference type="Gene3D" id="3.40.50.10050">
    <property type="entry name" value="Translation initiation factor IF- 2, domain 3"/>
    <property type="match status" value="1"/>
</dbReference>
<feature type="domain" description="Tr-type G" evidence="9">
    <location>
        <begin position="164"/>
        <end position="334"/>
    </location>
</feature>
<dbReference type="PANTHER" id="PTHR43381:SF20">
    <property type="entry name" value="TRANSLATION INITIATION FACTOR IF-2, MITOCHONDRIAL"/>
    <property type="match status" value="1"/>
</dbReference>
<accession>A0A9J6BN00</accession>
<dbReference type="SUPFAM" id="SSF52540">
    <property type="entry name" value="P-loop containing nucleoside triphosphate hydrolases"/>
    <property type="match status" value="1"/>
</dbReference>
<evidence type="ECO:0000256" key="1">
    <source>
        <dbReference type="ARBA" id="ARBA00007733"/>
    </source>
</evidence>
<keyword evidence="2" id="KW-0396">Initiation factor</keyword>
<keyword evidence="11" id="KW-1185">Reference proteome</keyword>
<evidence type="ECO:0000259" key="9">
    <source>
        <dbReference type="PROSITE" id="PS51722"/>
    </source>
</evidence>
<gene>
    <name evidence="10" type="ORF">PVAND_001022</name>
</gene>
<dbReference type="GO" id="GO:0003924">
    <property type="term" value="F:GTPase activity"/>
    <property type="evidence" value="ECO:0007669"/>
    <property type="project" value="InterPro"/>
</dbReference>
<evidence type="ECO:0000256" key="5">
    <source>
        <dbReference type="ARBA" id="ARBA00023134"/>
    </source>
</evidence>
<keyword evidence="3" id="KW-0547">Nucleotide-binding</keyword>
<reference evidence="10" key="1">
    <citation type="submission" date="2021-03" db="EMBL/GenBank/DDBJ databases">
        <title>Chromosome level genome of the anhydrobiotic midge Polypedilum vanderplanki.</title>
        <authorList>
            <person name="Yoshida Y."/>
            <person name="Kikawada T."/>
            <person name="Gusev O."/>
        </authorList>
    </citation>
    <scope>NUCLEOTIDE SEQUENCE</scope>
    <source>
        <strain evidence="10">NIAS01</strain>
        <tissue evidence="10">Whole body or cell culture</tissue>
    </source>
</reference>
<keyword evidence="7" id="KW-0175">Coiled coil</keyword>